<organism evidence="1 3">
    <name type="scientific">Candidatus Methanodesulfokora washburnensis</name>
    <dbReference type="NCBI Taxonomy" id="2478471"/>
    <lineage>
        <taxon>Archaea</taxon>
        <taxon>Thermoproteota</taxon>
        <taxon>Candidatus Korarchaeia</taxon>
        <taxon>Candidatus Korarchaeia incertae sedis</taxon>
        <taxon>Candidatus Methanodesulfokora</taxon>
    </lineage>
</organism>
<dbReference type="Proteomes" id="UP000316217">
    <property type="component" value="Unassembled WGS sequence"/>
</dbReference>
<name>A0A3R9PF06_9CREN</name>
<evidence type="ECO:0000313" key="1">
    <source>
        <dbReference type="EMBL" id="RSN72606.1"/>
    </source>
</evidence>
<dbReference type="EMBL" id="RCOS01000146">
    <property type="protein sequence ID" value="RSN72606.1"/>
    <property type="molecule type" value="Genomic_DNA"/>
</dbReference>
<dbReference type="AlphaFoldDB" id="A0A3R9PF06"/>
<evidence type="ECO:0000313" key="3">
    <source>
        <dbReference type="Proteomes" id="UP000277582"/>
    </source>
</evidence>
<dbReference type="RefSeq" id="WP_125672444.1">
    <property type="nucleotide sequence ID" value="NZ_RCOS01000146.1"/>
</dbReference>
<sequence length="111" mass="13106">MELFEKLADILINGGENRIKELEDLSKEIDDLVYRKMVEGIIESMKDGESKAIVFRVKSLGKNELIDLRRKLDQWFLDLGNPDEREIKIVEFWKNLIREMERRKGQSANQP</sequence>
<gene>
    <name evidence="1" type="ORF">D6D85_13345</name>
    <name evidence="2" type="ORF">EF810_06780</name>
</gene>
<evidence type="ECO:0000313" key="4">
    <source>
        <dbReference type="Proteomes" id="UP000316217"/>
    </source>
</evidence>
<protein>
    <submittedName>
        <fullName evidence="1">Uncharacterized protein</fullName>
    </submittedName>
</protein>
<accession>A0A3R9PF06</accession>
<proteinExistence type="predicted"/>
<dbReference type="EMBL" id="RXII01000105">
    <property type="protein sequence ID" value="RZN59437.1"/>
    <property type="molecule type" value="Genomic_DNA"/>
</dbReference>
<reference evidence="2 4" key="2">
    <citation type="journal article" date="2019" name="Nat. Microbiol.">
        <title>Wide diversity of methane and short-chain alkane metabolisms in uncultured archaea.</title>
        <authorList>
            <person name="Borrel G."/>
            <person name="Adam P.S."/>
            <person name="McKay L.J."/>
            <person name="Chen L.X."/>
            <person name="Sierra-Garcia I.N."/>
            <person name="Sieber C.M."/>
            <person name="Letourneur Q."/>
            <person name="Ghozlane A."/>
            <person name="Andersen G.L."/>
            <person name="Li W.J."/>
            <person name="Hallam S.J."/>
            <person name="Muyzer G."/>
            <person name="de Oliveira V.M."/>
            <person name="Inskeep W.P."/>
            <person name="Banfield J.F."/>
            <person name="Gribaldo S."/>
        </authorList>
    </citation>
    <scope>NUCLEOTIDE SEQUENCE [LARGE SCALE GENOMIC DNA]</scope>
    <source>
        <strain evidence="2">NM4</strain>
    </source>
</reference>
<evidence type="ECO:0000313" key="2">
    <source>
        <dbReference type="EMBL" id="RZN59437.1"/>
    </source>
</evidence>
<keyword evidence="3" id="KW-1185">Reference proteome</keyword>
<dbReference type="Proteomes" id="UP000277582">
    <property type="component" value="Unassembled WGS sequence"/>
</dbReference>
<comment type="caution">
    <text evidence="1">The sequence shown here is derived from an EMBL/GenBank/DDBJ whole genome shotgun (WGS) entry which is preliminary data.</text>
</comment>
<reference evidence="1 3" key="1">
    <citation type="submission" date="2018-10" db="EMBL/GenBank/DDBJ databases">
        <title>Co-occurring genomic capacity for anaerobic methane metabolism and dissimilatory sulfite reduction discovered in the Korarchaeota.</title>
        <authorList>
            <person name="Mckay L.J."/>
            <person name="Dlakic M."/>
            <person name="Fields M.W."/>
            <person name="Delmont T.O."/>
            <person name="Eren A.M."/>
            <person name="Jay Z.J."/>
            <person name="Klingelsmith K.B."/>
            <person name="Rusch D.B."/>
            <person name="Inskeep W.P."/>
        </authorList>
    </citation>
    <scope>NUCLEOTIDE SEQUENCE [LARGE SCALE GENOMIC DNA]</scope>
    <source>
        <strain evidence="1 3">MDKW</strain>
    </source>
</reference>